<dbReference type="InterPro" id="IPR011042">
    <property type="entry name" value="6-blade_b-propeller_TolB-like"/>
</dbReference>
<dbReference type="AlphaFoldDB" id="A0A938Y6R6"/>
<dbReference type="SUPFAM" id="SSF82171">
    <property type="entry name" value="DPP6 N-terminal domain-like"/>
    <property type="match status" value="1"/>
</dbReference>
<dbReference type="PANTHER" id="PTHR36842:SF1">
    <property type="entry name" value="PROTEIN TOLB"/>
    <property type="match status" value="1"/>
</dbReference>
<comment type="caution">
    <text evidence="2">The sequence shown here is derived from an EMBL/GenBank/DDBJ whole genome shotgun (WGS) entry which is preliminary data.</text>
</comment>
<proteinExistence type="predicted"/>
<organism evidence="2 3">
    <name type="scientific">Brevibacillus fulvus</name>
    <dbReference type="NCBI Taxonomy" id="1125967"/>
    <lineage>
        <taxon>Bacteria</taxon>
        <taxon>Bacillati</taxon>
        <taxon>Bacillota</taxon>
        <taxon>Bacilli</taxon>
        <taxon>Bacillales</taxon>
        <taxon>Paenibacillaceae</taxon>
        <taxon>Brevibacillus</taxon>
    </lineage>
</organism>
<evidence type="ECO:0008006" key="4">
    <source>
        <dbReference type="Google" id="ProtNLM"/>
    </source>
</evidence>
<feature type="chain" id="PRO_5036791707" description="Translocation protein TolB" evidence="1">
    <location>
        <begin position="22"/>
        <end position="412"/>
    </location>
</feature>
<evidence type="ECO:0000313" key="2">
    <source>
        <dbReference type="EMBL" id="MBM7592285.1"/>
    </source>
</evidence>
<evidence type="ECO:0000256" key="1">
    <source>
        <dbReference type="SAM" id="SignalP"/>
    </source>
</evidence>
<dbReference type="PANTHER" id="PTHR36842">
    <property type="entry name" value="PROTEIN TOLB HOMOLOG"/>
    <property type="match status" value="1"/>
</dbReference>
<dbReference type="RefSeq" id="WP_204520098.1">
    <property type="nucleotide sequence ID" value="NZ_BAABIN010000030.1"/>
</dbReference>
<gene>
    <name evidence="2" type="ORF">JOD01_003947</name>
</gene>
<dbReference type="EMBL" id="JAFBEB010000023">
    <property type="protein sequence ID" value="MBM7592285.1"/>
    <property type="molecule type" value="Genomic_DNA"/>
</dbReference>
<dbReference type="Gene3D" id="2.120.10.30">
    <property type="entry name" value="TolB, C-terminal domain"/>
    <property type="match status" value="2"/>
</dbReference>
<evidence type="ECO:0000313" key="3">
    <source>
        <dbReference type="Proteomes" id="UP000717624"/>
    </source>
</evidence>
<keyword evidence="3" id="KW-1185">Reference proteome</keyword>
<accession>A0A938Y6R6</accession>
<keyword evidence="1" id="KW-0732">Signal</keyword>
<feature type="signal peptide" evidence="1">
    <location>
        <begin position="1"/>
        <end position="21"/>
    </location>
</feature>
<reference evidence="2" key="1">
    <citation type="submission" date="2021-01" db="EMBL/GenBank/DDBJ databases">
        <title>Genomic Encyclopedia of Type Strains, Phase IV (KMG-IV): sequencing the most valuable type-strain genomes for metagenomic binning, comparative biology and taxonomic classification.</title>
        <authorList>
            <person name="Goeker M."/>
        </authorList>
    </citation>
    <scope>NUCLEOTIDE SEQUENCE</scope>
    <source>
        <strain evidence="2">DSM 25523</strain>
    </source>
</reference>
<dbReference type="Proteomes" id="UP000717624">
    <property type="component" value="Unassembled WGS sequence"/>
</dbReference>
<sequence>MWRILLPCLLIVCLFQSPIQANSIAEPQVAFVRDGNLWIKQGEREQQLTAQRGISYPQWSHDGKWLAYHKNKELWVYGLASRKHVRIYAQGENFQWSPNQNLLAFQDESILMLADFRKGGPPPVHPVALGIDSFSWTPTGTGFLASSSARLLPDGWTNPLIYQISVNSTPEQPKLTRFYTLPHEVTKGDVTILSIGAGPFKWSADQRWIAFIVSPTASWSADSNLLCLLSADGKTFRPVGEMLRYPDWFKWNPDDAELAFIKGGGRMADSNKQLSIEKVPDGSIHPVSSAKSADGNFTWSSPRQLVVSRFLDRTTAALYIVTVGRQETARLFTHPPAGTRDDYPVYLPQSNQIGWVRTSQNQSTVFLANPDVDTPRPYLSQLDFPDEYYGHRDWRQVLSWRSAAPPTKTKAR</sequence>
<name>A0A938Y6R6_9BACL</name>
<protein>
    <recommendedName>
        <fullName evidence="4">Translocation protein TolB</fullName>
    </recommendedName>
</protein>